<organism evidence="5">
    <name type="scientific">Octopus bimaculoides</name>
    <name type="common">California two-spotted octopus</name>
    <dbReference type="NCBI Taxonomy" id="37653"/>
    <lineage>
        <taxon>Eukaryota</taxon>
        <taxon>Metazoa</taxon>
        <taxon>Spiralia</taxon>
        <taxon>Lophotrochozoa</taxon>
        <taxon>Mollusca</taxon>
        <taxon>Cephalopoda</taxon>
        <taxon>Coleoidea</taxon>
        <taxon>Octopodiformes</taxon>
        <taxon>Octopoda</taxon>
        <taxon>Incirrata</taxon>
        <taxon>Octopodidae</taxon>
        <taxon>Octopus</taxon>
    </lineage>
</organism>
<dbReference type="InterPro" id="IPR019786">
    <property type="entry name" value="Zinc_finger_PHD-type_CS"/>
</dbReference>
<dbReference type="GO" id="GO:0008270">
    <property type="term" value="F:zinc ion binding"/>
    <property type="evidence" value="ECO:0007669"/>
    <property type="project" value="UniProtKB-KW"/>
</dbReference>
<dbReference type="InterPro" id="IPR011011">
    <property type="entry name" value="Znf_FYVE_PHD"/>
</dbReference>
<dbReference type="Pfam" id="PF00628">
    <property type="entry name" value="PHD"/>
    <property type="match status" value="1"/>
</dbReference>
<evidence type="ECO:0000259" key="4">
    <source>
        <dbReference type="SMART" id="SM00249"/>
    </source>
</evidence>
<dbReference type="Gene3D" id="3.30.40.10">
    <property type="entry name" value="Zinc/RING finger domain, C3HC4 (zinc finger)"/>
    <property type="match status" value="1"/>
</dbReference>
<dbReference type="AlphaFoldDB" id="A0A0L8HH12"/>
<gene>
    <name evidence="5" type="ORF">OCBIM_22014977mg</name>
</gene>
<dbReference type="SMART" id="SM00249">
    <property type="entry name" value="PHD"/>
    <property type="match status" value="1"/>
</dbReference>
<evidence type="ECO:0000256" key="3">
    <source>
        <dbReference type="ARBA" id="ARBA00022833"/>
    </source>
</evidence>
<dbReference type="EMBL" id="KQ418190">
    <property type="protein sequence ID" value="KOF88404.1"/>
    <property type="molecule type" value="Genomic_DNA"/>
</dbReference>
<evidence type="ECO:0000256" key="1">
    <source>
        <dbReference type="ARBA" id="ARBA00022723"/>
    </source>
</evidence>
<dbReference type="InterPro" id="IPR001965">
    <property type="entry name" value="Znf_PHD"/>
</dbReference>
<dbReference type="SUPFAM" id="SSF57903">
    <property type="entry name" value="FYVE/PHD zinc finger"/>
    <property type="match status" value="1"/>
</dbReference>
<keyword evidence="3" id="KW-0862">Zinc</keyword>
<sequence length="147" mass="16215">MYVCIHVFMYVYTYICVCVGGGEFLCADNLALIVESLPEQDKVWKQGLESKGLRVNVAKAKVLVSRKANSSQTPSGRWHCSICRKGVGRNSIRCTQCKLWTHKRCSNIKGRLTRKVAFVCSRCTGAINTADAQKTDSITCQGGETSS</sequence>
<reference evidence="5" key="1">
    <citation type="submission" date="2015-07" db="EMBL/GenBank/DDBJ databases">
        <title>MeaNS - Measles Nucleotide Surveillance Program.</title>
        <authorList>
            <person name="Tran T."/>
            <person name="Druce J."/>
        </authorList>
    </citation>
    <scope>NUCLEOTIDE SEQUENCE</scope>
    <source>
        <strain evidence="5">UCB-OBI-ISO-001</strain>
        <tissue evidence="5">Gonad</tissue>
    </source>
</reference>
<protein>
    <recommendedName>
        <fullName evidence="4">Zinc finger PHD-type domain-containing protein</fullName>
    </recommendedName>
</protein>
<keyword evidence="1" id="KW-0479">Metal-binding</keyword>
<dbReference type="InterPro" id="IPR013083">
    <property type="entry name" value="Znf_RING/FYVE/PHD"/>
</dbReference>
<evidence type="ECO:0000256" key="2">
    <source>
        <dbReference type="ARBA" id="ARBA00022771"/>
    </source>
</evidence>
<dbReference type="PROSITE" id="PS01359">
    <property type="entry name" value="ZF_PHD_1"/>
    <property type="match status" value="1"/>
</dbReference>
<dbReference type="InterPro" id="IPR019787">
    <property type="entry name" value="Znf_PHD-finger"/>
</dbReference>
<evidence type="ECO:0000313" key="5">
    <source>
        <dbReference type="EMBL" id="KOF88404.1"/>
    </source>
</evidence>
<keyword evidence="2" id="KW-0863">Zinc-finger</keyword>
<feature type="domain" description="Zinc finger PHD-type" evidence="4">
    <location>
        <begin position="79"/>
        <end position="124"/>
    </location>
</feature>
<name>A0A0L8HH12_OCTBM</name>
<accession>A0A0L8HH12</accession>
<proteinExistence type="predicted"/>